<evidence type="ECO:0000313" key="8">
    <source>
        <dbReference type="Proteomes" id="UP000287247"/>
    </source>
</evidence>
<evidence type="ECO:0000256" key="2">
    <source>
        <dbReference type="ARBA" id="ARBA00023125"/>
    </source>
</evidence>
<evidence type="ECO:0000256" key="3">
    <source>
        <dbReference type="ARBA" id="ARBA00023172"/>
    </source>
</evidence>
<accession>A0A401ID97</accession>
<evidence type="ECO:0000256" key="4">
    <source>
        <dbReference type="PIRSR" id="PIRSR606118-50"/>
    </source>
</evidence>
<comment type="caution">
    <text evidence="7">The sequence shown here is derived from an EMBL/GenBank/DDBJ whole genome shotgun (WGS) entry which is preliminary data.</text>
</comment>
<dbReference type="InterPro" id="IPR006118">
    <property type="entry name" value="Recombinase_CS"/>
</dbReference>
<proteinExistence type="predicted"/>
<dbReference type="AlphaFoldDB" id="A0A401ID97"/>
<keyword evidence="8" id="KW-1185">Reference proteome</keyword>
<feature type="domain" description="Resolvase/invertase-type recombinase catalytic" evidence="6">
    <location>
        <begin position="53"/>
        <end position="192"/>
    </location>
</feature>
<evidence type="ECO:0000313" key="7">
    <source>
        <dbReference type="EMBL" id="GBF79222.1"/>
    </source>
</evidence>
<keyword evidence="1" id="KW-0229">DNA integration</keyword>
<dbReference type="NCBIfam" id="NF033518">
    <property type="entry name" value="transpos_IS607"/>
    <property type="match status" value="1"/>
</dbReference>
<dbReference type="InterPro" id="IPR048046">
    <property type="entry name" value="Transpos_IS607"/>
</dbReference>
<dbReference type="GO" id="GO:0006355">
    <property type="term" value="P:regulation of DNA-templated transcription"/>
    <property type="evidence" value="ECO:0007669"/>
    <property type="project" value="InterPro"/>
</dbReference>
<dbReference type="GO" id="GO:0000150">
    <property type="term" value="F:DNA strand exchange activity"/>
    <property type="evidence" value="ECO:0007669"/>
    <property type="project" value="InterPro"/>
</dbReference>
<name>A0A401ID97_APHSA</name>
<feature type="active site" description="O-(5'-phospho-DNA)-serine intermediate" evidence="4 5">
    <location>
        <position position="61"/>
    </location>
</feature>
<dbReference type="Gene3D" id="3.40.50.1390">
    <property type="entry name" value="Resolvase, N-terminal catalytic domain"/>
    <property type="match status" value="1"/>
</dbReference>
<dbReference type="InterPro" id="IPR009061">
    <property type="entry name" value="DNA-bd_dom_put_sf"/>
</dbReference>
<dbReference type="EMBL" id="BDQK01000001">
    <property type="protein sequence ID" value="GBF79222.1"/>
    <property type="molecule type" value="Genomic_DNA"/>
</dbReference>
<keyword evidence="3" id="KW-0233">DNA recombination</keyword>
<evidence type="ECO:0000256" key="1">
    <source>
        <dbReference type="ARBA" id="ARBA00022908"/>
    </source>
</evidence>
<dbReference type="RefSeq" id="WP_124977461.1">
    <property type="nucleotide sequence ID" value="NZ_BDQK01000001.1"/>
</dbReference>
<dbReference type="PANTHER" id="PTHR36172:SF1">
    <property type="entry name" value="RESOLVASE-RELATED"/>
    <property type="match status" value="1"/>
</dbReference>
<dbReference type="Gene3D" id="1.10.1660.10">
    <property type="match status" value="1"/>
</dbReference>
<dbReference type="Pfam" id="PF00239">
    <property type="entry name" value="Resolvase"/>
    <property type="match status" value="1"/>
</dbReference>
<dbReference type="Pfam" id="PF13411">
    <property type="entry name" value="MerR_1"/>
    <property type="match status" value="1"/>
</dbReference>
<sequence length="196" mass="22606">MFVPLRKAVEILGFHPNTLRKYADEGKIKSIKNEAGQRLYDVQSYINGATRTSLVCYCRVSSTKQRDDLDRQVNFMYSFYPEAEIIKDIGSGLNFKRKGLKTILDRLLQGDKLTLVVAHRDRLCRFGFELIQYMVERNGGQIMVLDQTVHSPESELTADLLSILHIFSCRMHGLRKYSKKIKEDKNLPHNGAEENH</sequence>
<dbReference type="PANTHER" id="PTHR36172">
    <property type="match status" value="1"/>
</dbReference>
<dbReference type="Gene3D" id="1.10.287.2170">
    <property type="match status" value="1"/>
</dbReference>
<dbReference type="InterPro" id="IPR006119">
    <property type="entry name" value="Resolv_N"/>
</dbReference>
<dbReference type="SUPFAM" id="SSF46955">
    <property type="entry name" value="Putative DNA-binding domain"/>
    <property type="match status" value="1"/>
</dbReference>
<reference evidence="8" key="1">
    <citation type="submission" date="2017-05" db="EMBL/GenBank/DDBJ databases">
        <title>Physiological properties and genetic analysis related to exopolysaccharide production of fresh-water unicellular cyanobacterium Aphanothece sacrum, Suizenji Nori, that has been cultured as a food source in Japan.</title>
        <authorList>
            <person name="Kanesaki Y."/>
            <person name="Yoshikawa S."/>
            <person name="Ohki K."/>
        </authorList>
    </citation>
    <scope>NUCLEOTIDE SEQUENCE [LARGE SCALE GENOMIC DNA]</scope>
    <source>
        <strain evidence="8">FPU1</strain>
    </source>
</reference>
<dbReference type="PROSITE" id="PS51736">
    <property type="entry name" value="RECOMBINASES_3"/>
    <property type="match status" value="1"/>
</dbReference>
<dbReference type="Proteomes" id="UP000287247">
    <property type="component" value="Unassembled WGS sequence"/>
</dbReference>
<dbReference type="InterPro" id="IPR051491">
    <property type="entry name" value="Recombinase/Transposase-rel"/>
</dbReference>
<dbReference type="GO" id="GO:0003677">
    <property type="term" value="F:DNA binding"/>
    <property type="evidence" value="ECO:0007669"/>
    <property type="project" value="UniProtKB-KW"/>
</dbReference>
<evidence type="ECO:0000259" key="6">
    <source>
        <dbReference type="PROSITE" id="PS51736"/>
    </source>
</evidence>
<gene>
    <name evidence="7" type="ORF">AsFPU1_0615</name>
</gene>
<dbReference type="InterPro" id="IPR036162">
    <property type="entry name" value="Resolvase-like_N_sf"/>
</dbReference>
<dbReference type="SUPFAM" id="SSF53041">
    <property type="entry name" value="Resolvase-like"/>
    <property type="match status" value="1"/>
</dbReference>
<dbReference type="GO" id="GO:0015074">
    <property type="term" value="P:DNA integration"/>
    <property type="evidence" value="ECO:0007669"/>
    <property type="project" value="UniProtKB-KW"/>
</dbReference>
<organism evidence="7 8">
    <name type="scientific">Aphanothece sacrum FPU1</name>
    <dbReference type="NCBI Taxonomy" id="1920663"/>
    <lineage>
        <taxon>Bacteria</taxon>
        <taxon>Bacillati</taxon>
        <taxon>Cyanobacteriota</taxon>
        <taxon>Cyanophyceae</taxon>
        <taxon>Oscillatoriophycideae</taxon>
        <taxon>Chroococcales</taxon>
        <taxon>Aphanothecaceae</taxon>
        <taxon>Aphanothece</taxon>
    </lineage>
</organism>
<dbReference type="SMART" id="SM00857">
    <property type="entry name" value="Resolvase"/>
    <property type="match status" value="1"/>
</dbReference>
<protein>
    <recommendedName>
        <fullName evidence="6">Resolvase/invertase-type recombinase catalytic domain-containing protein</fullName>
    </recommendedName>
</protein>
<keyword evidence="2" id="KW-0238">DNA-binding</keyword>
<dbReference type="InterPro" id="IPR000551">
    <property type="entry name" value="MerR-type_HTH_dom"/>
</dbReference>
<dbReference type="OrthoDB" id="460054at2"/>
<evidence type="ECO:0000256" key="5">
    <source>
        <dbReference type="PROSITE-ProRule" id="PRU10137"/>
    </source>
</evidence>
<dbReference type="PROSITE" id="PS00397">
    <property type="entry name" value="RECOMBINASES_1"/>
    <property type="match status" value="1"/>
</dbReference>